<gene>
    <name evidence="3" type="primary">ugl</name>
    <name evidence="3" type="ORF">Pan181_09760</name>
</gene>
<keyword evidence="3" id="KW-0326">Glycosidase</keyword>
<keyword evidence="4" id="KW-1185">Reference proteome</keyword>
<dbReference type="SUPFAM" id="SSF48208">
    <property type="entry name" value="Six-hairpin glycosidases"/>
    <property type="match status" value="1"/>
</dbReference>
<dbReference type="PANTHER" id="PTHR36845">
    <property type="entry name" value="HYDROLASE, PUTATIVE (AFU_ORTHOLOGUE AFUA_7G05090)-RELATED"/>
    <property type="match status" value="1"/>
</dbReference>
<dbReference type="EC" id="3.2.1.179" evidence="3"/>
<dbReference type="KEGG" id="amuc:Pan181_09760"/>
<dbReference type="AlphaFoldDB" id="A0A518AJ83"/>
<dbReference type="InterPro" id="IPR008928">
    <property type="entry name" value="6-hairpin_glycosidase_sf"/>
</dbReference>
<dbReference type="GO" id="GO:0000272">
    <property type="term" value="P:polysaccharide catabolic process"/>
    <property type="evidence" value="ECO:0007669"/>
    <property type="project" value="TreeGrafter"/>
</dbReference>
<dbReference type="Proteomes" id="UP000315750">
    <property type="component" value="Chromosome"/>
</dbReference>
<protein>
    <submittedName>
        <fullName evidence="3">Unsaturated glucuronyl hydrolase</fullName>
        <ecNumber evidence="3">3.2.1.179</ecNumber>
    </submittedName>
</protein>
<reference evidence="3 4" key="1">
    <citation type="submission" date="2019-02" db="EMBL/GenBank/DDBJ databases">
        <title>Deep-cultivation of Planctomycetes and their phenomic and genomic characterization uncovers novel biology.</title>
        <authorList>
            <person name="Wiegand S."/>
            <person name="Jogler M."/>
            <person name="Boedeker C."/>
            <person name="Pinto D."/>
            <person name="Vollmers J."/>
            <person name="Rivas-Marin E."/>
            <person name="Kohn T."/>
            <person name="Peeters S.H."/>
            <person name="Heuer A."/>
            <person name="Rast P."/>
            <person name="Oberbeckmann S."/>
            <person name="Bunk B."/>
            <person name="Jeske O."/>
            <person name="Meyerdierks A."/>
            <person name="Storesund J.E."/>
            <person name="Kallscheuer N."/>
            <person name="Luecker S."/>
            <person name="Lage O.M."/>
            <person name="Pohl T."/>
            <person name="Merkel B.J."/>
            <person name="Hornburger P."/>
            <person name="Mueller R.-W."/>
            <person name="Bruemmer F."/>
            <person name="Labrenz M."/>
            <person name="Spormann A.M."/>
            <person name="Op den Camp H."/>
            <person name="Overmann J."/>
            <person name="Amann R."/>
            <person name="Jetten M.S.M."/>
            <person name="Mascher T."/>
            <person name="Medema M.H."/>
            <person name="Devos D.P."/>
            <person name="Kaster A.-K."/>
            <person name="Ovreas L."/>
            <person name="Rohde M."/>
            <person name="Galperin M.Y."/>
            <person name="Jogler C."/>
        </authorList>
    </citation>
    <scope>NUCLEOTIDE SEQUENCE [LARGE SCALE GENOMIC DNA]</scope>
    <source>
        <strain evidence="3 4">Pan181</strain>
    </source>
</reference>
<dbReference type="Gene3D" id="1.50.10.10">
    <property type="match status" value="1"/>
</dbReference>
<sequence>MIDTAQSLSPSDLLPAIERMWQASADRLQRIESRWETGAPSPVFTVDGKYQAQGWTEWTQGFQYGSCLLQFDATGDEQFLDIGRQQTIDAMAVHVTHIGVHDHGFNNVSTYGALLRLMNEGRIAEDAWQRRFYELALKASGAVQASRWSPTRDGGGYIYSFNGPQSLFVDTIRSCRALSMAHQLGHAFMGERDERIDLLGRLVSHAAATATYNIWYGEDRDEYDLRGRTAHESLFNPNNGDYRAPSTQQGYSPFSTWTRGLAWAMVGYPEQLEWLATRDDTELEPHGGREAIEDMMLKAATATCDFYIEHTPTCGVPYWDTGAPGLAQMGDYLDRPAEPFNDYEPVDSSAAAIACQGLLRLSKVMESRGLASAERYQQAGLKVLQSLLSEPYLSTDNQHEGLLLHTIYHRPNGWDHIPEGSKIPAGESCMWGDYHLREAALYVGRLAKNETYYTFFGPGATKV</sequence>
<name>A0A518AJ83_9BACT</name>
<keyword evidence="1 3" id="KW-0378">Hydrolase</keyword>
<evidence type="ECO:0000313" key="4">
    <source>
        <dbReference type="Proteomes" id="UP000315750"/>
    </source>
</evidence>
<evidence type="ECO:0000313" key="3">
    <source>
        <dbReference type="EMBL" id="QDU54793.1"/>
    </source>
</evidence>
<comment type="similarity">
    <text evidence="2">Belongs to the glycosyl hydrolase 88 family.</text>
</comment>
<dbReference type="InterPro" id="IPR052369">
    <property type="entry name" value="UG_Glycosaminoglycan_Hydrolase"/>
</dbReference>
<dbReference type="RefSeq" id="WP_145245721.1">
    <property type="nucleotide sequence ID" value="NZ_CP036278.1"/>
</dbReference>
<dbReference type="EMBL" id="CP036278">
    <property type="protein sequence ID" value="QDU54793.1"/>
    <property type="molecule type" value="Genomic_DNA"/>
</dbReference>
<dbReference type="PANTHER" id="PTHR36845:SF1">
    <property type="entry name" value="HYDROLASE, PUTATIVE (AFU_ORTHOLOGUE AFUA_7G05090)-RELATED"/>
    <property type="match status" value="1"/>
</dbReference>
<evidence type="ECO:0000256" key="1">
    <source>
        <dbReference type="ARBA" id="ARBA00022801"/>
    </source>
</evidence>
<organism evidence="3 4">
    <name type="scientific">Aeoliella mucimassa</name>
    <dbReference type="NCBI Taxonomy" id="2527972"/>
    <lineage>
        <taxon>Bacteria</taxon>
        <taxon>Pseudomonadati</taxon>
        <taxon>Planctomycetota</taxon>
        <taxon>Planctomycetia</taxon>
        <taxon>Pirellulales</taxon>
        <taxon>Lacipirellulaceae</taxon>
        <taxon>Aeoliella</taxon>
    </lineage>
</organism>
<dbReference type="GO" id="GO:0052757">
    <property type="term" value="F:chondroitin hydrolase activity"/>
    <property type="evidence" value="ECO:0007669"/>
    <property type="project" value="TreeGrafter"/>
</dbReference>
<dbReference type="OrthoDB" id="428577at2"/>
<dbReference type="InterPro" id="IPR012341">
    <property type="entry name" value="6hp_glycosidase-like_sf"/>
</dbReference>
<proteinExistence type="inferred from homology"/>
<accession>A0A518AJ83</accession>
<evidence type="ECO:0000256" key="2">
    <source>
        <dbReference type="ARBA" id="ARBA00038358"/>
    </source>
</evidence>